<keyword evidence="1" id="KW-0805">Transcription regulation</keyword>
<protein>
    <submittedName>
        <fullName evidence="5">Transcriptional regulator GlxA family with amidase domain</fullName>
    </submittedName>
</protein>
<dbReference type="InterPro" id="IPR052158">
    <property type="entry name" value="INH-QAR"/>
</dbReference>
<dbReference type="CDD" id="cd03137">
    <property type="entry name" value="GATase1_AraC_1"/>
    <property type="match status" value="1"/>
</dbReference>
<dbReference type="AlphaFoldDB" id="A0A2T0M5E1"/>
<sequence>MPHRVAVLALDGVLPLDLGIPARVFNEACEPDGTRLYSVTTCSLGGRPVRTHEDYRLVVDHDESALESADTVVLATQEPGEHLLATGAIPEEVAAALARIGPRTRIVSLCTSAFLLAAAGLLNGRRATTHWALCDALARLFPEVEVDPDVLFVDNGRILTSAGGAAGIDLCLHLVRLDHGAAVASAAARRCVVAPWREGGQAQFIEHPVPPDTDRSTSATRQWALDRLAEPITLEDMARHAHMSVRTFTRRFRGEVGSSPLKWLARRRLAHARLLLESTDLPVARIAAACGFGDPVALRKHFYTYVGLSPLAYRRAHHAPEPAGARASEPQTARAPEPMTAR</sequence>
<evidence type="ECO:0000256" key="1">
    <source>
        <dbReference type="ARBA" id="ARBA00023015"/>
    </source>
</evidence>
<gene>
    <name evidence="5" type="ORF">B0I32_13182</name>
</gene>
<proteinExistence type="predicted"/>
<dbReference type="InterPro" id="IPR029062">
    <property type="entry name" value="Class_I_gatase-like"/>
</dbReference>
<dbReference type="GO" id="GO:0003700">
    <property type="term" value="F:DNA-binding transcription factor activity"/>
    <property type="evidence" value="ECO:0007669"/>
    <property type="project" value="InterPro"/>
</dbReference>
<dbReference type="PANTHER" id="PTHR43130:SF3">
    <property type="entry name" value="HTH-TYPE TRANSCRIPTIONAL REGULATOR RV1931C"/>
    <property type="match status" value="1"/>
</dbReference>
<dbReference type="InterPro" id="IPR002818">
    <property type="entry name" value="DJ-1/PfpI"/>
</dbReference>
<evidence type="ECO:0000256" key="2">
    <source>
        <dbReference type="ARBA" id="ARBA00023163"/>
    </source>
</evidence>
<name>A0A2T0M5E1_9ACTN</name>
<dbReference type="PANTHER" id="PTHR43130">
    <property type="entry name" value="ARAC-FAMILY TRANSCRIPTIONAL REGULATOR"/>
    <property type="match status" value="1"/>
</dbReference>
<organism evidence="5 6">
    <name type="scientific">Nonomuraea fuscirosea</name>
    <dbReference type="NCBI Taxonomy" id="1291556"/>
    <lineage>
        <taxon>Bacteria</taxon>
        <taxon>Bacillati</taxon>
        <taxon>Actinomycetota</taxon>
        <taxon>Actinomycetes</taxon>
        <taxon>Streptosporangiales</taxon>
        <taxon>Streptosporangiaceae</taxon>
        <taxon>Nonomuraea</taxon>
    </lineage>
</organism>
<feature type="region of interest" description="Disordered" evidence="3">
    <location>
        <begin position="319"/>
        <end position="342"/>
    </location>
</feature>
<comment type="caution">
    <text evidence="5">The sequence shown here is derived from an EMBL/GenBank/DDBJ whole genome shotgun (WGS) entry which is preliminary data.</text>
</comment>
<dbReference type="OrthoDB" id="4110300at2"/>
<dbReference type="SMART" id="SM00342">
    <property type="entry name" value="HTH_ARAC"/>
    <property type="match status" value="1"/>
</dbReference>
<evidence type="ECO:0000313" key="6">
    <source>
        <dbReference type="Proteomes" id="UP000238312"/>
    </source>
</evidence>
<dbReference type="Gene3D" id="3.40.50.880">
    <property type="match status" value="1"/>
</dbReference>
<dbReference type="Pfam" id="PF12833">
    <property type="entry name" value="HTH_18"/>
    <property type="match status" value="1"/>
</dbReference>
<dbReference type="RefSeq" id="WP_106251727.1">
    <property type="nucleotide sequence ID" value="NZ_PVNG01000031.1"/>
</dbReference>
<keyword evidence="2" id="KW-0804">Transcription</keyword>
<feature type="domain" description="HTH araC/xylS-type" evidence="4">
    <location>
        <begin position="218"/>
        <end position="316"/>
    </location>
</feature>
<evidence type="ECO:0000259" key="4">
    <source>
        <dbReference type="PROSITE" id="PS01124"/>
    </source>
</evidence>
<keyword evidence="6" id="KW-1185">Reference proteome</keyword>
<dbReference type="EMBL" id="PVNG01000031">
    <property type="protein sequence ID" value="PRX52685.1"/>
    <property type="molecule type" value="Genomic_DNA"/>
</dbReference>
<reference evidence="5 6" key="1">
    <citation type="submission" date="2018-03" db="EMBL/GenBank/DDBJ databases">
        <title>Genomic Encyclopedia of Type Strains, Phase III (KMG-III): the genomes of soil and plant-associated and newly described type strains.</title>
        <authorList>
            <person name="Whitman W."/>
        </authorList>
    </citation>
    <scope>NUCLEOTIDE SEQUENCE [LARGE SCALE GENOMIC DNA]</scope>
    <source>
        <strain evidence="5 6">CGMCC 4.7104</strain>
    </source>
</reference>
<dbReference type="Proteomes" id="UP000238312">
    <property type="component" value="Unassembled WGS sequence"/>
</dbReference>
<evidence type="ECO:0000313" key="5">
    <source>
        <dbReference type="EMBL" id="PRX52685.1"/>
    </source>
</evidence>
<dbReference type="PROSITE" id="PS01124">
    <property type="entry name" value="HTH_ARAC_FAMILY_2"/>
    <property type="match status" value="1"/>
</dbReference>
<dbReference type="SUPFAM" id="SSF46689">
    <property type="entry name" value="Homeodomain-like"/>
    <property type="match status" value="2"/>
</dbReference>
<dbReference type="InterPro" id="IPR018060">
    <property type="entry name" value="HTH_AraC"/>
</dbReference>
<dbReference type="Gene3D" id="1.10.10.60">
    <property type="entry name" value="Homeodomain-like"/>
    <property type="match status" value="1"/>
</dbReference>
<dbReference type="InterPro" id="IPR009057">
    <property type="entry name" value="Homeodomain-like_sf"/>
</dbReference>
<dbReference type="Pfam" id="PF01965">
    <property type="entry name" value="DJ-1_PfpI"/>
    <property type="match status" value="1"/>
</dbReference>
<evidence type="ECO:0000256" key="3">
    <source>
        <dbReference type="SAM" id="MobiDB-lite"/>
    </source>
</evidence>
<accession>A0A2T0M5E1</accession>
<dbReference type="SUPFAM" id="SSF52317">
    <property type="entry name" value="Class I glutamine amidotransferase-like"/>
    <property type="match status" value="1"/>
</dbReference>
<dbReference type="GO" id="GO:0043565">
    <property type="term" value="F:sequence-specific DNA binding"/>
    <property type="evidence" value="ECO:0007669"/>
    <property type="project" value="InterPro"/>
</dbReference>